<dbReference type="InterPro" id="IPR044965">
    <property type="entry name" value="Glyco_hydro_17_plant"/>
</dbReference>
<dbReference type="AlphaFoldDB" id="A0ABD3LXJ8"/>
<comment type="similarity">
    <text evidence="2 6">Belongs to the glycosyl hydrolase 17 family.</text>
</comment>
<name>A0ABD3LXJ8_EUCGL</name>
<dbReference type="SUPFAM" id="SSF51445">
    <property type="entry name" value="(Trans)glycosidases"/>
    <property type="match status" value="1"/>
</dbReference>
<evidence type="ECO:0000256" key="3">
    <source>
        <dbReference type="ARBA" id="ARBA00012780"/>
    </source>
</evidence>
<keyword evidence="10" id="KW-1185">Reference proteome</keyword>
<dbReference type="InterPro" id="IPR017853">
    <property type="entry name" value="GH"/>
</dbReference>
<evidence type="ECO:0000256" key="4">
    <source>
        <dbReference type="ARBA" id="ARBA00022801"/>
    </source>
</evidence>
<accession>A0ABD3LXJ8</accession>
<evidence type="ECO:0000256" key="1">
    <source>
        <dbReference type="ARBA" id="ARBA00000382"/>
    </source>
</evidence>
<evidence type="ECO:0000313" key="10">
    <source>
        <dbReference type="Proteomes" id="UP001634007"/>
    </source>
</evidence>
<evidence type="ECO:0000256" key="2">
    <source>
        <dbReference type="ARBA" id="ARBA00008773"/>
    </source>
</evidence>
<dbReference type="FunFam" id="3.20.20.80:FF:000010">
    <property type="entry name" value="glucan endo-1,3-beta-glucosidase, basic"/>
    <property type="match status" value="1"/>
</dbReference>
<feature type="chain" id="PRO_5044743107" description="glucan endo-1,3-beta-D-glucosidase" evidence="8">
    <location>
        <begin position="28"/>
        <end position="338"/>
    </location>
</feature>
<dbReference type="Pfam" id="PF00332">
    <property type="entry name" value="Glyco_hydro_17"/>
    <property type="match status" value="1"/>
</dbReference>
<dbReference type="PROSITE" id="PS00587">
    <property type="entry name" value="GLYCOSYL_HYDROL_F17"/>
    <property type="match status" value="1"/>
</dbReference>
<keyword evidence="4 7" id="KW-0378">Hydrolase</keyword>
<dbReference type="EMBL" id="JBJKBG010000001">
    <property type="protein sequence ID" value="KAL3755234.1"/>
    <property type="molecule type" value="Genomic_DNA"/>
</dbReference>
<keyword evidence="8" id="KW-0732">Signal</keyword>
<protein>
    <recommendedName>
        <fullName evidence="3">glucan endo-1,3-beta-D-glucosidase</fullName>
        <ecNumber evidence="3">3.2.1.39</ecNumber>
    </recommendedName>
</protein>
<proteinExistence type="inferred from homology"/>
<dbReference type="PANTHER" id="PTHR32227">
    <property type="entry name" value="GLUCAN ENDO-1,3-BETA-GLUCOSIDASE BG1-RELATED-RELATED"/>
    <property type="match status" value="1"/>
</dbReference>
<dbReference type="GO" id="GO:0042973">
    <property type="term" value="F:glucan endo-1,3-beta-D-glucosidase activity"/>
    <property type="evidence" value="ECO:0007669"/>
    <property type="project" value="UniProtKB-EC"/>
</dbReference>
<evidence type="ECO:0000256" key="5">
    <source>
        <dbReference type="ARBA" id="ARBA00023295"/>
    </source>
</evidence>
<reference evidence="9 10" key="1">
    <citation type="submission" date="2024-11" db="EMBL/GenBank/DDBJ databases">
        <title>Chromosome-level genome assembly of Eucalyptus globulus Labill. provides insights into its genome evolution.</title>
        <authorList>
            <person name="Li X."/>
        </authorList>
    </citation>
    <scope>NUCLEOTIDE SEQUENCE [LARGE SCALE GENOMIC DNA]</scope>
    <source>
        <strain evidence="9">CL2024</strain>
        <tissue evidence="9">Fresh tender leaves</tissue>
    </source>
</reference>
<evidence type="ECO:0000256" key="7">
    <source>
        <dbReference type="RuleBase" id="RU004336"/>
    </source>
</evidence>
<dbReference type="Proteomes" id="UP001634007">
    <property type="component" value="Unassembled WGS sequence"/>
</dbReference>
<feature type="signal peptide" evidence="8">
    <location>
        <begin position="1"/>
        <end position="27"/>
    </location>
</feature>
<keyword evidence="5 7" id="KW-0326">Glycosidase</keyword>
<comment type="catalytic activity">
    <reaction evidence="1">
        <text>Hydrolysis of (1-&gt;3)-beta-D-glucosidic linkages in (1-&gt;3)-beta-D-glucans.</text>
        <dbReference type="EC" id="3.2.1.39"/>
    </reaction>
</comment>
<evidence type="ECO:0000256" key="8">
    <source>
        <dbReference type="SAM" id="SignalP"/>
    </source>
</evidence>
<sequence>MASFISPAFSAILTLALLAANFDTSGAQIGVCYGMLGSNLPSRAEVVALYNQRNIRRMRLYGPDQPALQALRGTNIELMLGLPNDDLQRIASSQANANTWVQNNVKNYGNVKFRYIAVGNEVQPSSQYAQFLVPAMRNIQTAISNAGLGGQIKVSTAVDTRILGESSPPSKGTLKADHRPLLDPIITFLVNNKSPLLVNIYPYFSYSDNPNERLDYALFTANSVVVSDGALGYRNLFDAILDAVYSALEKSGGGSLEVVVSESGWPSAGGKGTTIENARIYNSNLIQHVKQGTPKKPGKPIETYIFAMFDENQKNPEYEKHWGLFSPNRQPKYPINFN</sequence>
<comment type="caution">
    <text evidence="9">The sequence shown here is derived from an EMBL/GenBank/DDBJ whole genome shotgun (WGS) entry which is preliminary data.</text>
</comment>
<dbReference type="Gene3D" id="3.20.20.80">
    <property type="entry name" value="Glycosidases"/>
    <property type="match status" value="1"/>
</dbReference>
<organism evidence="9 10">
    <name type="scientific">Eucalyptus globulus</name>
    <name type="common">Tasmanian blue gum</name>
    <dbReference type="NCBI Taxonomy" id="34317"/>
    <lineage>
        <taxon>Eukaryota</taxon>
        <taxon>Viridiplantae</taxon>
        <taxon>Streptophyta</taxon>
        <taxon>Embryophyta</taxon>
        <taxon>Tracheophyta</taxon>
        <taxon>Spermatophyta</taxon>
        <taxon>Magnoliopsida</taxon>
        <taxon>eudicotyledons</taxon>
        <taxon>Gunneridae</taxon>
        <taxon>Pentapetalae</taxon>
        <taxon>rosids</taxon>
        <taxon>malvids</taxon>
        <taxon>Myrtales</taxon>
        <taxon>Myrtaceae</taxon>
        <taxon>Myrtoideae</taxon>
        <taxon>Eucalypteae</taxon>
        <taxon>Eucalyptus</taxon>
    </lineage>
</organism>
<dbReference type="EC" id="3.2.1.39" evidence="3"/>
<evidence type="ECO:0000313" key="9">
    <source>
        <dbReference type="EMBL" id="KAL3755234.1"/>
    </source>
</evidence>
<gene>
    <name evidence="9" type="ORF">ACJRO7_002309</name>
</gene>
<dbReference type="InterPro" id="IPR000490">
    <property type="entry name" value="Glyco_hydro_17"/>
</dbReference>
<evidence type="ECO:0000256" key="6">
    <source>
        <dbReference type="RuleBase" id="RU004335"/>
    </source>
</evidence>